<gene>
    <name evidence="2" type="ORF">S01H1_05044</name>
</gene>
<proteinExistence type="predicted"/>
<accession>X0S560</accession>
<feature type="non-terminal residue" evidence="2">
    <location>
        <position position="1"/>
    </location>
</feature>
<sequence length="96" mass="11001">KVSFLNKYFIFKKVRDVNAEEVEKIQLNISSEAEEEVSKTNKALAEVVSKAQSDKPKVKKLGKMKLKKATKATTKKPKMRIKRPKIKIKTVPKDED</sequence>
<protein>
    <submittedName>
        <fullName evidence="2">Uncharacterized protein</fullName>
    </submittedName>
</protein>
<dbReference type="EMBL" id="BARS01002629">
    <property type="protein sequence ID" value="GAF70376.1"/>
    <property type="molecule type" value="Genomic_DNA"/>
</dbReference>
<feature type="region of interest" description="Disordered" evidence="1">
    <location>
        <begin position="62"/>
        <end position="81"/>
    </location>
</feature>
<comment type="caution">
    <text evidence="2">The sequence shown here is derived from an EMBL/GenBank/DDBJ whole genome shotgun (WGS) entry which is preliminary data.</text>
</comment>
<name>X0S560_9ZZZZ</name>
<reference evidence="2" key="1">
    <citation type="journal article" date="2014" name="Front. Microbiol.">
        <title>High frequency of phylogenetically diverse reductive dehalogenase-homologous genes in deep subseafloor sedimentary metagenomes.</title>
        <authorList>
            <person name="Kawai M."/>
            <person name="Futagami T."/>
            <person name="Toyoda A."/>
            <person name="Takaki Y."/>
            <person name="Nishi S."/>
            <person name="Hori S."/>
            <person name="Arai W."/>
            <person name="Tsubouchi T."/>
            <person name="Morono Y."/>
            <person name="Uchiyama I."/>
            <person name="Ito T."/>
            <person name="Fujiyama A."/>
            <person name="Inagaki F."/>
            <person name="Takami H."/>
        </authorList>
    </citation>
    <scope>NUCLEOTIDE SEQUENCE</scope>
    <source>
        <strain evidence="2">Expedition CK06-06</strain>
    </source>
</reference>
<organism evidence="2">
    <name type="scientific">marine sediment metagenome</name>
    <dbReference type="NCBI Taxonomy" id="412755"/>
    <lineage>
        <taxon>unclassified sequences</taxon>
        <taxon>metagenomes</taxon>
        <taxon>ecological metagenomes</taxon>
    </lineage>
</organism>
<evidence type="ECO:0000256" key="1">
    <source>
        <dbReference type="SAM" id="MobiDB-lite"/>
    </source>
</evidence>
<dbReference type="AlphaFoldDB" id="X0S560"/>
<evidence type="ECO:0000313" key="2">
    <source>
        <dbReference type="EMBL" id="GAF70376.1"/>
    </source>
</evidence>